<dbReference type="Pfam" id="PF01145">
    <property type="entry name" value="Band_7"/>
    <property type="match status" value="1"/>
</dbReference>
<feature type="transmembrane region" description="Helical" evidence="2">
    <location>
        <begin position="68"/>
        <end position="88"/>
    </location>
</feature>
<dbReference type="Proteomes" id="UP000597459">
    <property type="component" value="Unassembled WGS sequence"/>
</dbReference>
<dbReference type="Gene3D" id="3.30.479.30">
    <property type="entry name" value="Band 7 domain"/>
    <property type="match status" value="1"/>
</dbReference>
<keyword evidence="2" id="KW-0812">Transmembrane</keyword>
<gene>
    <name evidence="4" type="ORF">GOB87_01160</name>
</gene>
<dbReference type="PANTHER" id="PTHR43446">
    <property type="entry name" value="MEMBRANE PROTEIN-RELATED"/>
    <property type="match status" value="1"/>
</dbReference>
<feature type="domain" description="Band 7" evidence="3">
    <location>
        <begin position="85"/>
        <end position="265"/>
    </location>
</feature>
<sequence>MSPDCFMSGALEKERTMEKETPRMGTAEKPARVVSGFVGIPLVLFLAVLAVGCIGASSRLGDVPQQSLFLVTGGVCGLVAFFLLRGFLTLQPNESAVLTFFGRYSGTLTRDGFWLVNPFSVRRRVSRRLVSQEIGPLKVNDAAGNPVEIGMVLTWRVAEASRAVFDVESYPVYVSAQGETALRGLANSHPYDEEEYRQALAVRQGGDTRIAQDMLSLRDGGDRLTAALLADLRDRMGLAGLIVADARLSHLAYSPEIAGAMLRKQAASAVIAARRTITSGAVDIVEQALTELEGRLGSVLDADRKAAMVSNLLVVLVGDREVTPVINTGVRQP</sequence>
<feature type="transmembrane region" description="Helical" evidence="2">
    <location>
        <begin position="33"/>
        <end position="56"/>
    </location>
</feature>
<evidence type="ECO:0000313" key="4">
    <source>
        <dbReference type="EMBL" id="NHO52575.1"/>
    </source>
</evidence>
<evidence type="ECO:0000256" key="1">
    <source>
        <dbReference type="ARBA" id="ARBA00004167"/>
    </source>
</evidence>
<comment type="caution">
    <text evidence="4">The sequence shown here is derived from an EMBL/GenBank/DDBJ whole genome shotgun (WGS) entry which is preliminary data.</text>
</comment>
<protein>
    <submittedName>
        <fullName evidence="4">SPFH domain-containing protein</fullName>
    </submittedName>
</protein>
<accession>A0A967B496</accession>
<dbReference type="GO" id="GO:0016020">
    <property type="term" value="C:membrane"/>
    <property type="evidence" value="ECO:0007669"/>
    <property type="project" value="UniProtKB-SubCell"/>
</dbReference>
<keyword evidence="5" id="KW-1185">Reference proteome</keyword>
<proteinExistence type="predicted"/>
<evidence type="ECO:0000256" key="2">
    <source>
        <dbReference type="SAM" id="Phobius"/>
    </source>
</evidence>
<evidence type="ECO:0000313" key="5">
    <source>
        <dbReference type="Proteomes" id="UP000597459"/>
    </source>
</evidence>
<evidence type="ECO:0000259" key="3">
    <source>
        <dbReference type="SMART" id="SM00244"/>
    </source>
</evidence>
<keyword evidence="2" id="KW-0472">Membrane</keyword>
<organism evidence="4 5">
    <name type="scientific">Acetobacter estunensis</name>
    <dbReference type="NCBI Taxonomy" id="104097"/>
    <lineage>
        <taxon>Bacteria</taxon>
        <taxon>Pseudomonadati</taxon>
        <taxon>Pseudomonadota</taxon>
        <taxon>Alphaproteobacteria</taxon>
        <taxon>Acetobacterales</taxon>
        <taxon>Acetobacteraceae</taxon>
        <taxon>Acetobacter</taxon>
    </lineage>
</organism>
<comment type="subcellular location">
    <subcellularLocation>
        <location evidence="1">Membrane</location>
        <topology evidence="1">Single-pass membrane protein</topology>
    </subcellularLocation>
</comment>
<name>A0A967B496_9PROT</name>
<dbReference type="PANTHER" id="PTHR43446:SF1">
    <property type="entry name" value="BAND 7 DOMAIN-CONTAINING PROTEIN"/>
    <property type="match status" value="1"/>
</dbReference>
<dbReference type="CDD" id="cd03402">
    <property type="entry name" value="SPFH_like_u2"/>
    <property type="match status" value="1"/>
</dbReference>
<dbReference type="SUPFAM" id="SSF117892">
    <property type="entry name" value="Band 7/SPFH domain"/>
    <property type="match status" value="1"/>
</dbReference>
<reference evidence="4" key="1">
    <citation type="submission" date="2019-11" db="EMBL/GenBank/DDBJ databases">
        <title>Description of new Acetobacter species.</title>
        <authorList>
            <person name="Cleenwerck I."/>
            <person name="Sombolestani A.S."/>
        </authorList>
    </citation>
    <scope>NUCLEOTIDE SEQUENCE</scope>
    <source>
        <strain evidence="4">LMG 1626</strain>
    </source>
</reference>
<dbReference type="SMART" id="SM00244">
    <property type="entry name" value="PHB"/>
    <property type="match status" value="1"/>
</dbReference>
<dbReference type="InterPro" id="IPR001107">
    <property type="entry name" value="Band_7"/>
</dbReference>
<dbReference type="InterPro" id="IPR036013">
    <property type="entry name" value="Band_7/SPFH_dom_sf"/>
</dbReference>
<dbReference type="AlphaFoldDB" id="A0A967B496"/>
<dbReference type="EMBL" id="WOTH01000002">
    <property type="protein sequence ID" value="NHO52575.1"/>
    <property type="molecule type" value="Genomic_DNA"/>
</dbReference>
<keyword evidence="2" id="KW-1133">Transmembrane helix</keyword>